<evidence type="ECO:0000313" key="4">
    <source>
        <dbReference type="EMBL" id="AXX97951.1"/>
    </source>
</evidence>
<dbReference type="Proteomes" id="UP000261704">
    <property type="component" value="Chromosome"/>
</dbReference>
<dbReference type="Gene3D" id="2.40.30.170">
    <property type="match status" value="1"/>
</dbReference>
<keyword evidence="3" id="KW-0732">Signal</keyword>
<dbReference type="InterPro" id="IPR006143">
    <property type="entry name" value="RND_pump_MFP"/>
</dbReference>
<reference evidence="4 5" key="1">
    <citation type="submission" date="2018-09" db="EMBL/GenBank/DDBJ databases">
        <title>Profundibacter amoris BAR1 gen. nov., sp. nov., a new member of the Roseobacter clade isolated at Lokis Castle Vent Field on the Arctic Mid-Oceanic Ridge.</title>
        <authorList>
            <person name="Le Moine Bauer S."/>
            <person name="Sjoeberg A.G."/>
            <person name="L'Haridon S."/>
            <person name="Stokke R."/>
            <person name="Roalkvam I."/>
            <person name="Steen I.H."/>
            <person name="Dahle H."/>
        </authorList>
    </citation>
    <scope>NUCLEOTIDE SEQUENCE [LARGE SCALE GENOMIC DNA]</scope>
    <source>
        <strain evidence="4 5">BAR1</strain>
    </source>
</reference>
<dbReference type="PANTHER" id="PTHR30469">
    <property type="entry name" value="MULTIDRUG RESISTANCE PROTEIN MDTA"/>
    <property type="match status" value="1"/>
</dbReference>
<sequence length="353" mass="38027">MRYGTFLLALTGSAILSMAPALAQQTLPVETVQIQPELGLETLSLTGQIIARDEVGLSFPMGGRIMSILVREGDHVQTGQELARLESVQQEQAMRGAEAALNAAQADLFQAKEEFERQDVFLQRGATTRIRRDEAERRFRIAEASVEQAQADLNRARKAFEDTFLRASADGVITARLADPGEVIAGAHPVLKLALGTAIDAVFDTPEALPTRIPRDLTIPLSLIDNPDVRFQGHIRKVSPLVDPRRGTIEVSVGVDSPPDQVTYGAAVKASIAIPHPNQIIVPYSALSAINSTPAVWVVNPDTMRATLTPIGIARYSDGTIMVSDGLKTGDIVVTSGAQLLYPGRLVRLIGDE</sequence>
<dbReference type="AlphaFoldDB" id="A0A347UGH3"/>
<evidence type="ECO:0000313" key="5">
    <source>
        <dbReference type="Proteomes" id="UP000261704"/>
    </source>
</evidence>
<protein>
    <submittedName>
        <fullName evidence="4">Efflux RND transporter periplasmic adaptor subunit</fullName>
    </submittedName>
</protein>
<dbReference type="SUPFAM" id="SSF111369">
    <property type="entry name" value="HlyD-like secretion proteins"/>
    <property type="match status" value="1"/>
</dbReference>
<dbReference type="Gene3D" id="1.10.287.470">
    <property type="entry name" value="Helix hairpin bin"/>
    <property type="match status" value="1"/>
</dbReference>
<gene>
    <name evidence="4" type="ORF">BAR1_08405</name>
</gene>
<proteinExistence type="inferred from homology"/>
<dbReference type="KEGG" id="pamo:BAR1_08405"/>
<keyword evidence="2" id="KW-0175">Coiled coil</keyword>
<dbReference type="PANTHER" id="PTHR30469:SF38">
    <property type="entry name" value="HLYD FAMILY SECRETION PROTEIN"/>
    <property type="match status" value="1"/>
</dbReference>
<feature type="coiled-coil region" evidence="2">
    <location>
        <begin position="94"/>
        <end position="159"/>
    </location>
</feature>
<dbReference type="OrthoDB" id="9813967at2"/>
<evidence type="ECO:0000256" key="3">
    <source>
        <dbReference type="SAM" id="SignalP"/>
    </source>
</evidence>
<comment type="similarity">
    <text evidence="1">Belongs to the membrane fusion protein (MFP) (TC 8.A.1) family.</text>
</comment>
<evidence type="ECO:0000256" key="1">
    <source>
        <dbReference type="ARBA" id="ARBA00009477"/>
    </source>
</evidence>
<feature type="signal peptide" evidence="3">
    <location>
        <begin position="1"/>
        <end position="23"/>
    </location>
</feature>
<dbReference type="GO" id="GO:0015562">
    <property type="term" value="F:efflux transmembrane transporter activity"/>
    <property type="evidence" value="ECO:0007669"/>
    <property type="project" value="TreeGrafter"/>
</dbReference>
<dbReference type="Gene3D" id="2.40.420.20">
    <property type="match status" value="1"/>
</dbReference>
<dbReference type="NCBIfam" id="TIGR01730">
    <property type="entry name" value="RND_mfp"/>
    <property type="match status" value="1"/>
</dbReference>
<organism evidence="4 5">
    <name type="scientific">Profundibacter amoris</name>
    <dbReference type="NCBI Taxonomy" id="2171755"/>
    <lineage>
        <taxon>Bacteria</taxon>
        <taxon>Pseudomonadati</taxon>
        <taxon>Pseudomonadota</taxon>
        <taxon>Alphaproteobacteria</taxon>
        <taxon>Rhodobacterales</taxon>
        <taxon>Paracoccaceae</taxon>
        <taxon>Profundibacter</taxon>
    </lineage>
</organism>
<accession>A0A347UGH3</accession>
<dbReference type="Gene3D" id="2.40.50.100">
    <property type="match status" value="1"/>
</dbReference>
<evidence type="ECO:0000256" key="2">
    <source>
        <dbReference type="SAM" id="Coils"/>
    </source>
</evidence>
<feature type="chain" id="PRO_5017023195" evidence="3">
    <location>
        <begin position="24"/>
        <end position="353"/>
    </location>
</feature>
<keyword evidence="5" id="KW-1185">Reference proteome</keyword>
<name>A0A347UGH3_9RHOB</name>
<dbReference type="GO" id="GO:1990281">
    <property type="term" value="C:efflux pump complex"/>
    <property type="evidence" value="ECO:0007669"/>
    <property type="project" value="TreeGrafter"/>
</dbReference>
<dbReference type="EMBL" id="CP032125">
    <property type="protein sequence ID" value="AXX97951.1"/>
    <property type="molecule type" value="Genomic_DNA"/>
</dbReference>